<reference evidence="2 3" key="1">
    <citation type="submission" date="2024-09" db="EMBL/GenBank/DDBJ databases">
        <authorList>
            <person name="Sun Q."/>
            <person name="Mori K."/>
        </authorList>
    </citation>
    <scope>NUCLEOTIDE SEQUENCE [LARGE SCALE GENOMIC DNA]</scope>
    <source>
        <strain evidence="2 3">CICC 10874</strain>
    </source>
</reference>
<comment type="caution">
    <text evidence="2">The sequence shown here is derived from an EMBL/GenBank/DDBJ whole genome shotgun (WGS) entry which is preliminary data.</text>
</comment>
<protein>
    <submittedName>
        <fullName evidence="2">Uncharacterized protein</fullName>
    </submittedName>
</protein>
<proteinExistence type="predicted"/>
<name>A0ABV6RF41_9MICO</name>
<dbReference type="Proteomes" id="UP001589793">
    <property type="component" value="Unassembled WGS sequence"/>
</dbReference>
<keyword evidence="3" id="KW-1185">Reference proteome</keyword>
<accession>A0ABV6RF41</accession>
<evidence type="ECO:0000313" key="2">
    <source>
        <dbReference type="EMBL" id="MFC0674982.1"/>
    </source>
</evidence>
<keyword evidence="1" id="KW-0732">Signal</keyword>
<organism evidence="2 3">
    <name type="scientific">Brachybacterium hainanense</name>
    <dbReference type="NCBI Taxonomy" id="1541174"/>
    <lineage>
        <taxon>Bacteria</taxon>
        <taxon>Bacillati</taxon>
        <taxon>Actinomycetota</taxon>
        <taxon>Actinomycetes</taxon>
        <taxon>Micrococcales</taxon>
        <taxon>Dermabacteraceae</taxon>
        <taxon>Brachybacterium</taxon>
    </lineage>
</organism>
<gene>
    <name evidence="2" type="ORF">ACFFF6_13530</name>
</gene>
<evidence type="ECO:0000313" key="3">
    <source>
        <dbReference type="Proteomes" id="UP001589793"/>
    </source>
</evidence>
<feature type="chain" id="PRO_5047420202" evidence="1">
    <location>
        <begin position="27"/>
        <end position="333"/>
    </location>
</feature>
<dbReference type="EMBL" id="JBHLSV010000017">
    <property type="protein sequence ID" value="MFC0674982.1"/>
    <property type="molecule type" value="Genomic_DNA"/>
</dbReference>
<feature type="signal peptide" evidence="1">
    <location>
        <begin position="1"/>
        <end position="26"/>
    </location>
</feature>
<dbReference type="PROSITE" id="PS51257">
    <property type="entry name" value="PROKAR_LIPOPROTEIN"/>
    <property type="match status" value="1"/>
</dbReference>
<sequence length="333" mass="33673">MRSTLTQTLAGIVAVAAVLAASSCTAVPGNLLGAGGSALETALAHVPAGQGAEAELLFSDMAATRTLQELPANEDPNPFSQLAGIGLGPLRAEAASSPGLVPAVGAEDAVALSIGMPPQTSFRFTGMDEGAVVAAFGEGGERSTVGEGELVERRGAHELDPDDELGHAASLGSLNTVWYHDDVLVGSSDPATVRAWAQPEQTLAETGTYDALASCLGPDAVSAYLTAEGAADLPGGATGLAIATTGTSIEDWSEVLCVETGDEQEARDLAAAAEAQIADGTDPWTLEAWTEILGPAEVTTDGAMVRITSTQRGGIFLDIHQKRSLPGLLGASG</sequence>
<dbReference type="RefSeq" id="WP_376981580.1">
    <property type="nucleotide sequence ID" value="NZ_JBHLSV010000017.1"/>
</dbReference>
<evidence type="ECO:0000256" key="1">
    <source>
        <dbReference type="SAM" id="SignalP"/>
    </source>
</evidence>